<feature type="compositionally biased region" description="Low complexity" evidence="2">
    <location>
        <begin position="47"/>
        <end position="67"/>
    </location>
</feature>
<evidence type="ECO:0000256" key="1">
    <source>
        <dbReference type="SAM" id="Coils"/>
    </source>
</evidence>
<feature type="region of interest" description="Disordered" evidence="2">
    <location>
        <begin position="393"/>
        <end position="427"/>
    </location>
</feature>
<reference evidence="3" key="1">
    <citation type="journal article" date="2020" name="Nat. Commun.">
        <title>Large-scale genome sequencing of mycorrhizal fungi provides insights into the early evolution of symbiotic traits.</title>
        <authorList>
            <person name="Miyauchi S."/>
            <person name="Kiss E."/>
            <person name="Kuo A."/>
            <person name="Drula E."/>
            <person name="Kohler A."/>
            <person name="Sanchez-Garcia M."/>
            <person name="Morin E."/>
            <person name="Andreopoulos B."/>
            <person name="Barry K.W."/>
            <person name="Bonito G."/>
            <person name="Buee M."/>
            <person name="Carver A."/>
            <person name="Chen C."/>
            <person name="Cichocki N."/>
            <person name="Clum A."/>
            <person name="Culley D."/>
            <person name="Crous P.W."/>
            <person name="Fauchery L."/>
            <person name="Girlanda M."/>
            <person name="Hayes R.D."/>
            <person name="Keri Z."/>
            <person name="LaButti K."/>
            <person name="Lipzen A."/>
            <person name="Lombard V."/>
            <person name="Magnuson J."/>
            <person name="Maillard F."/>
            <person name="Murat C."/>
            <person name="Nolan M."/>
            <person name="Ohm R.A."/>
            <person name="Pangilinan J."/>
            <person name="Pereira M.F."/>
            <person name="Perotto S."/>
            <person name="Peter M."/>
            <person name="Pfister S."/>
            <person name="Riley R."/>
            <person name="Sitrit Y."/>
            <person name="Stielow J.B."/>
            <person name="Szollosi G."/>
            <person name="Zifcakova L."/>
            <person name="Stursova M."/>
            <person name="Spatafora J.W."/>
            <person name="Tedersoo L."/>
            <person name="Vaario L.M."/>
            <person name="Yamada A."/>
            <person name="Yan M."/>
            <person name="Wang P."/>
            <person name="Xu J."/>
            <person name="Bruns T."/>
            <person name="Baldrian P."/>
            <person name="Vilgalys R."/>
            <person name="Dunand C."/>
            <person name="Henrissat B."/>
            <person name="Grigoriev I.V."/>
            <person name="Hibbett D."/>
            <person name="Nagy L.G."/>
            <person name="Martin F.M."/>
        </authorList>
    </citation>
    <scope>NUCLEOTIDE SEQUENCE</scope>
    <source>
        <strain evidence="3">UP504</strain>
    </source>
</reference>
<keyword evidence="4" id="KW-1185">Reference proteome</keyword>
<evidence type="ECO:0008006" key="5">
    <source>
        <dbReference type="Google" id="ProtNLM"/>
    </source>
</evidence>
<dbReference type="AlphaFoldDB" id="A0A9P6ANI7"/>
<accession>A0A9P6ANI7</accession>
<dbReference type="InterPro" id="IPR040521">
    <property type="entry name" value="KDZ"/>
</dbReference>
<comment type="caution">
    <text evidence="3">The sequence shown here is derived from an EMBL/GenBank/DDBJ whole genome shotgun (WGS) entry which is preliminary data.</text>
</comment>
<keyword evidence="1" id="KW-0175">Coiled coil</keyword>
<dbReference type="PANTHER" id="PTHR33096">
    <property type="entry name" value="CXC2 DOMAIN-CONTAINING PROTEIN"/>
    <property type="match status" value="1"/>
</dbReference>
<evidence type="ECO:0000313" key="4">
    <source>
        <dbReference type="Proteomes" id="UP000886523"/>
    </source>
</evidence>
<feature type="region of interest" description="Disordered" evidence="2">
    <location>
        <begin position="275"/>
        <end position="311"/>
    </location>
</feature>
<evidence type="ECO:0000256" key="2">
    <source>
        <dbReference type="SAM" id="MobiDB-lite"/>
    </source>
</evidence>
<dbReference type="PANTHER" id="PTHR33096:SF1">
    <property type="entry name" value="CXC1-LIKE CYSTEINE CLUSTER ASSOCIATED WITH KDZ TRANSPOSASES DOMAIN-CONTAINING PROTEIN"/>
    <property type="match status" value="1"/>
</dbReference>
<proteinExistence type="predicted"/>
<dbReference type="EMBL" id="MU129044">
    <property type="protein sequence ID" value="KAF9509053.1"/>
    <property type="molecule type" value="Genomic_DNA"/>
</dbReference>
<feature type="coiled-coil region" evidence="1">
    <location>
        <begin position="671"/>
        <end position="698"/>
    </location>
</feature>
<feature type="compositionally biased region" description="Basic and acidic residues" evidence="2">
    <location>
        <begin position="407"/>
        <end position="426"/>
    </location>
</feature>
<dbReference type="OrthoDB" id="10067492at2759"/>
<sequence>MIGHVIAAQRRREKRSEQKAQKAQNDQPEHPRPSKKPRGSSTPSILPAPHASASLTSPSPSLKYLSSSAATPDTPFMQSEYVSWEPLALQYESVQASPSKIQILKDRRSRHARRKHAQAYRWNNDVLPSLLRPFMKVMQERFSKSASSTPGNPAMCTCGKKLRSLKVLCISMERLENIVLEVCLCRTAGIQLIERMAFFLAPLFVLAWQAWAATVVEYLRARGHEFATGDSFRRRFANALAYYQVLVRLVRAEITQIIAGDKTCLNNELDEKTPVNDRKYPNIQSQPKLVPHPDAAPTSPAPATPASMDSVRPSAYLRSRCPLCFGGNYTESPSMQVQAIVCIDGNFQLKWIRDRDRRAGHEGESRNHNPPIIAPGTIVLARGYLEQWERRMSEMRPARSSHAGQKRKADTHDFDGDPSEVDKVEPGLHAPNSAYDACRESFIAADGDRVKASTQFFEDTGVMALLCRHDLPLAVASMWTPGEKQFYVFALLETLLNHLPGRWRVGALYDIGCQMDQSLKKWKFRPEWLPRFEWGVSIFHAYGHQWACQLWYHPRKSEHWGLSDGEGCERFWSQLRRLIPGLQVTGYHRRLFILDLQMEHIDQAQRRMEEAEMKLGNRSISYLLDQFKAQREYHSQPVSRQSQTKERESEGCYCRGDKLVEGESTASNLVQAEWQEKVQLLREAIQRLEGTIKKKTDELQLSDWTSAAELSRLKRDKWVNVQLNLHVLWEQLLRKLRARKFELATLDSANSSRILDQKTKAHVEKAVKSRSGGIEATVKKYNAKLKELVALRGKGGIREGGICSSYAHNGGTLPT</sequence>
<name>A0A9P6ANI7_9AGAM</name>
<feature type="region of interest" description="Disordered" evidence="2">
    <location>
        <begin position="1"/>
        <end position="67"/>
    </location>
</feature>
<dbReference type="Proteomes" id="UP000886523">
    <property type="component" value="Unassembled WGS sequence"/>
</dbReference>
<dbReference type="Pfam" id="PF18758">
    <property type="entry name" value="KDZ"/>
    <property type="match status" value="1"/>
</dbReference>
<evidence type="ECO:0000313" key="3">
    <source>
        <dbReference type="EMBL" id="KAF9509053.1"/>
    </source>
</evidence>
<organism evidence="3 4">
    <name type="scientific">Hydnum rufescens UP504</name>
    <dbReference type="NCBI Taxonomy" id="1448309"/>
    <lineage>
        <taxon>Eukaryota</taxon>
        <taxon>Fungi</taxon>
        <taxon>Dikarya</taxon>
        <taxon>Basidiomycota</taxon>
        <taxon>Agaricomycotina</taxon>
        <taxon>Agaricomycetes</taxon>
        <taxon>Cantharellales</taxon>
        <taxon>Hydnaceae</taxon>
        <taxon>Hydnum</taxon>
    </lineage>
</organism>
<gene>
    <name evidence="3" type="ORF">BS47DRAFT_1397242</name>
</gene>
<protein>
    <recommendedName>
        <fullName evidence="5">CxC1-like cysteine cluster associated with KDZ transposases domain-containing protein</fullName>
    </recommendedName>
</protein>